<dbReference type="AlphaFoldDB" id="A0A430FJT4"/>
<proteinExistence type="predicted"/>
<gene>
    <name evidence="1" type="ORF">D2E24_1692</name>
</gene>
<dbReference type="RefSeq" id="WP_125968943.1">
    <property type="nucleotide sequence ID" value="NZ_QXGK01000020.1"/>
</dbReference>
<reference evidence="1 2" key="1">
    <citation type="submission" date="2018-09" db="EMBL/GenBank/DDBJ databases">
        <title>Characterization of the phylogenetic diversity of five novel species belonging to the genus Bifidobacterium.</title>
        <authorList>
            <person name="Lugli G.A."/>
            <person name="Duranti S."/>
            <person name="Milani C."/>
        </authorList>
    </citation>
    <scope>NUCLEOTIDE SEQUENCE [LARGE SCALE GENOMIC DNA]</scope>
    <source>
        <strain evidence="1 2">2033B</strain>
    </source>
</reference>
<accession>A0A430FJT4</accession>
<sequence length="318" mass="33961">MALTLAEAAKLSTDDLQKGVLEMFVQESPVLDRIPFLDIEGNAYAYNEEATLPGVAFRNVNEAYTESTGTVNQKSEKLVILGGDADVDRFIQQTRSDLNDQRATQTAMKVKAISYKFQDTFFNGSVKTDAKSFDGLKTRLTGNQVITPNANGIKVLGNGGTDVHTFLDALDSMLAAVPGINATNGAIYMNSQIMGKFRSALRHIGYDTTLQQDINGKRTLMWNGVPVLDAGTKTDGTMVLAANETVGTATTTTSVYAVRFGGDEGDQAVTGLTNGGVMVDDLGMLQDKPSYRTRVELYCGLAVFGGKAAARLAGVING</sequence>
<evidence type="ECO:0000313" key="2">
    <source>
        <dbReference type="Proteomes" id="UP000287470"/>
    </source>
</evidence>
<dbReference type="Pfam" id="PF20911">
    <property type="entry name" value="GP7"/>
    <property type="match status" value="1"/>
</dbReference>
<keyword evidence="2" id="KW-1185">Reference proteome</keyword>
<dbReference type="EMBL" id="QXGK01000020">
    <property type="protein sequence ID" value="RSX53021.1"/>
    <property type="molecule type" value="Genomic_DNA"/>
</dbReference>
<dbReference type="Proteomes" id="UP000287470">
    <property type="component" value="Unassembled WGS sequence"/>
</dbReference>
<organism evidence="1 2">
    <name type="scientific">Bifidobacterium samirii</name>
    <dbReference type="NCBI Taxonomy" id="2306974"/>
    <lineage>
        <taxon>Bacteria</taxon>
        <taxon>Bacillati</taxon>
        <taxon>Actinomycetota</taxon>
        <taxon>Actinomycetes</taxon>
        <taxon>Bifidobacteriales</taxon>
        <taxon>Bifidobacteriaceae</taxon>
        <taxon>Bifidobacterium</taxon>
    </lineage>
</organism>
<dbReference type="InterPro" id="IPR048813">
    <property type="entry name" value="GP7-like"/>
</dbReference>
<dbReference type="NCBIfam" id="NF045672">
    <property type="entry name" value="MCP_gp7_epsi_15"/>
    <property type="match status" value="1"/>
</dbReference>
<dbReference type="OrthoDB" id="3514784at2"/>
<dbReference type="SUPFAM" id="SSF56563">
    <property type="entry name" value="Major capsid protein gp5"/>
    <property type="match status" value="1"/>
</dbReference>
<name>A0A430FJT4_9BIFI</name>
<protein>
    <submittedName>
        <fullName evidence="1">Major structural phage protein</fullName>
    </submittedName>
</protein>
<comment type="caution">
    <text evidence="1">The sequence shown here is derived from an EMBL/GenBank/DDBJ whole genome shotgun (WGS) entry which is preliminary data.</text>
</comment>
<evidence type="ECO:0000313" key="1">
    <source>
        <dbReference type="EMBL" id="RSX53021.1"/>
    </source>
</evidence>